<dbReference type="AlphaFoldDB" id="A0AA43QVR1"/>
<feature type="compositionally biased region" description="Basic and acidic residues" evidence="1">
    <location>
        <begin position="516"/>
        <end position="529"/>
    </location>
</feature>
<dbReference type="InterPro" id="IPR057218">
    <property type="entry name" value="DUF7896"/>
</dbReference>
<feature type="region of interest" description="Disordered" evidence="1">
    <location>
        <begin position="442"/>
        <end position="541"/>
    </location>
</feature>
<protein>
    <recommendedName>
        <fullName evidence="2">DUF7896 domain-containing protein</fullName>
    </recommendedName>
</protein>
<feature type="compositionally biased region" description="Polar residues" evidence="1">
    <location>
        <begin position="501"/>
        <end position="515"/>
    </location>
</feature>
<feature type="compositionally biased region" description="Basic and acidic residues" evidence="1">
    <location>
        <begin position="334"/>
        <end position="347"/>
    </location>
</feature>
<dbReference type="PANTHER" id="PTHR42031:SF1">
    <property type="entry name" value="KEY LIME PATHOGENICITY PROTEIN"/>
    <property type="match status" value="1"/>
</dbReference>
<sequence>MAEQMVNQYVIVRDDLIEFQHTQKCGACQQRQRPCMMKREDESCILCADSGRPCIFERNVRMLGPANRFSWEYILLHKQVIDLSLEQIVAVPQPGGVAGGVPGAVPGAVEQRVDPSFRYRTQLAPLQPMGLASTPHFNAAARIAEHPQARHLGPGQGQSPVQPRTTGPVSTFTNTFPNPASIQPWPAKRKSKHFSKWKKALIICAIVSAFKKALQRRRVRNSLAMYEQHGRMERKRMFSEDSVRPNIAPRQPSIPLVHIATHPAHRENQKLPKVQVDKLLPKTHTSPASGFNSGEHSAKASPSAIRRAATDPNMQRPHRALTCPQCNTRPQGFRSEHELKRHTEREHVEKRKMWVCVDKSENGNFLADCESCQKGKAYSADYNAAAHLRRKHFVAKPKGRGKSSRSSELRGGKSGGAFPPMDVLKQWMKEVEVDIDTEYVGDSSDIMAKEEDVDETPSPSKKEARKRSLEEIEESSPVSPNKKLHEDTRMASEDSSAEVKASSTTSPAADDTQPSPREEEVKEDVKMEDAQVAAQTPAQTA</sequence>
<dbReference type="EMBL" id="JAPUFD010000027">
    <property type="protein sequence ID" value="MDI1493483.1"/>
    <property type="molecule type" value="Genomic_DNA"/>
</dbReference>
<feature type="compositionally biased region" description="Polar residues" evidence="1">
    <location>
        <begin position="283"/>
        <end position="295"/>
    </location>
</feature>
<dbReference type="Pfam" id="PF25438">
    <property type="entry name" value="DUF7896"/>
    <property type="match status" value="1"/>
</dbReference>
<feature type="domain" description="DUF7896" evidence="2">
    <location>
        <begin position="351"/>
        <end position="431"/>
    </location>
</feature>
<comment type="caution">
    <text evidence="3">The sequence shown here is derived from an EMBL/GenBank/DDBJ whole genome shotgun (WGS) entry which is preliminary data.</text>
</comment>
<evidence type="ECO:0000259" key="2">
    <source>
        <dbReference type="Pfam" id="PF25438"/>
    </source>
</evidence>
<name>A0AA43QVR1_9LECA</name>
<dbReference type="PANTHER" id="PTHR42031">
    <property type="entry name" value="KEY LIME PATHOGENICITY PROTEIN"/>
    <property type="match status" value="1"/>
</dbReference>
<feature type="compositionally biased region" description="Basic residues" evidence="1">
    <location>
        <begin position="393"/>
        <end position="403"/>
    </location>
</feature>
<organism evidence="3 4">
    <name type="scientific">Ramalina farinacea</name>
    <dbReference type="NCBI Taxonomy" id="258253"/>
    <lineage>
        <taxon>Eukaryota</taxon>
        <taxon>Fungi</taxon>
        <taxon>Dikarya</taxon>
        <taxon>Ascomycota</taxon>
        <taxon>Pezizomycotina</taxon>
        <taxon>Lecanoromycetes</taxon>
        <taxon>OSLEUM clade</taxon>
        <taxon>Lecanoromycetidae</taxon>
        <taxon>Lecanorales</taxon>
        <taxon>Lecanorineae</taxon>
        <taxon>Ramalinaceae</taxon>
        <taxon>Ramalina</taxon>
    </lineage>
</organism>
<dbReference type="Proteomes" id="UP001161017">
    <property type="component" value="Unassembled WGS sequence"/>
</dbReference>
<evidence type="ECO:0000313" key="4">
    <source>
        <dbReference type="Proteomes" id="UP001161017"/>
    </source>
</evidence>
<feature type="region of interest" description="Disordered" evidence="1">
    <location>
        <begin position="282"/>
        <end position="347"/>
    </location>
</feature>
<evidence type="ECO:0000256" key="1">
    <source>
        <dbReference type="SAM" id="MobiDB-lite"/>
    </source>
</evidence>
<accession>A0AA43QVR1</accession>
<evidence type="ECO:0000313" key="3">
    <source>
        <dbReference type="EMBL" id="MDI1493483.1"/>
    </source>
</evidence>
<feature type="compositionally biased region" description="Low complexity" evidence="1">
    <location>
        <begin position="530"/>
        <end position="541"/>
    </location>
</feature>
<proteinExistence type="predicted"/>
<feature type="region of interest" description="Disordered" evidence="1">
    <location>
        <begin position="393"/>
        <end position="420"/>
    </location>
</feature>
<keyword evidence="4" id="KW-1185">Reference proteome</keyword>
<gene>
    <name evidence="3" type="ORF">OHK93_005273</name>
</gene>
<feature type="compositionally biased region" description="Basic and acidic residues" evidence="1">
    <location>
        <begin position="483"/>
        <end position="492"/>
    </location>
</feature>
<reference evidence="3" key="1">
    <citation type="journal article" date="2023" name="Genome Biol. Evol.">
        <title>First Whole Genome Sequence and Flow Cytometry Genome Size Data for the Lichen-Forming Fungus Ramalina farinacea (Ascomycota).</title>
        <authorList>
            <person name="Llewellyn T."/>
            <person name="Mian S."/>
            <person name="Hill R."/>
            <person name="Leitch I.J."/>
            <person name="Gaya E."/>
        </authorList>
    </citation>
    <scope>NUCLEOTIDE SEQUENCE</scope>
    <source>
        <strain evidence="3">LIQ254RAFAR</strain>
    </source>
</reference>
<feature type="compositionally biased region" description="Basic and acidic residues" evidence="1">
    <location>
        <begin position="460"/>
        <end position="470"/>
    </location>
</feature>